<proteinExistence type="predicted"/>
<dbReference type="GO" id="GO:0000725">
    <property type="term" value="P:recombinational repair"/>
    <property type="evidence" value="ECO:0007669"/>
    <property type="project" value="TreeGrafter"/>
</dbReference>
<evidence type="ECO:0000256" key="1">
    <source>
        <dbReference type="ARBA" id="ARBA00022741"/>
    </source>
</evidence>
<reference evidence="6 7" key="1">
    <citation type="journal article" date="2016" name="Nat. Commun.">
        <title>Thousands of microbial genomes shed light on interconnected biogeochemical processes in an aquifer system.</title>
        <authorList>
            <person name="Anantharaman K."/>
            <person name="Brown C.T."/>
            <person name="Hug L.A."/>
            <person name="Sharon I."/>
            <person name="Castelle C.J."/>
            <person name="Probst A.J."/>
            <person name="Thomas B.C."/>
            <person name="Singh A."/>
            <person name="Wilkins M.J."/>
            <person name="Karaoz U."/>
            <person name="Brodie E.L."/>
            <person name="Williams K.H."/>
            <person name="Hubbard S.S."/>
            <person name="Banfield J.F."/>
        </authorList>
    </citation>
    <scope>NUCLEOTIDE SEQUENCE [LARGE SCALE GENOMIC DNA]</scope>
</reference>
<dbReference type="GO" id="GO:0043138">
    <property type="term" value="F:3'-5' DNA helicase activity"/>
    <property type="evidence" value="ECO:0007669"/>
    <property type="project" value="TreeGrafter"/>
</dbReference>
<comment type="caution">
    <text evidence="6">The sequence shown here is derived from an EMBL/GenBank/DDBJ whole genome shotgun (WGS) entry which is preliminary data.</text>
</comment>
<gene>
    <name evidence="6" type="ORF">A2519_10910</name>
</gene>
<evidence type="ECO:0000313" key="7">
    <source>
        <dbReference type="Proteomes" id="UP000179243"/>
    </source>
</evidence>
<dbReference type="SUPFAM" id="SSF52540">
    <property type="entry name" value="P-loop containing nucleoside triphosphate hydrolases"/>
    <property type="match status" value="1"/>
</dbReference>
<dbReference type="GO" id="GO:0003677">
    <property type="term" value="F:DNA binding"/>
    <property type="evidence" value="ECO:0007669"/>
    <property type="project" value="InterPro"/>
</dbReference>
<dbReference type="EMBL" id="MFYX01000146">
    <property type="protein sequence ID" value="OGK00508.1"/>
    <property type="molecule type" value="Genomic_DNA"/>
</dbReference>
<dbReference type="InterPro" id="IPR014017">
    <property type="entry name" value="DNA_helicase_UvrD-like_C"/>
</dbReference>
<dbReference type="Pfam" id="PF13361">
    <property type="entry name" value="UvrD_C"/>
    <property type="match status" value="1"/>
</dbReference>
<organism evidence="6 7">
    <name type="scientific">Candidatus Raymondbacteria bacterium RIFOXYD12_FULL_49_13</name>
    <dbReference type="NCBI Taxonomy" id="1817890"/>
    <lineage>
        <taxon>Bacteria</taxon>
        <taxon>Raymondiibacteriota</taxon>
    </lineage>
</organism>
<keyword evidence="2" id="KW-0378">Hydrolase</keyword>
<name>A0A1F7F1N0_UNCRA</name>
<dbReference type="Gene3D" id="1.10.486.10">
    <property type="entry name" value="PCRA, domain 4"/>
    <property type="match status" value="1"/>
</dbReference>
<feature type="domain" description="UvrD-like helicase C-terminal" evidence="5">
    <location>
        <begin position="49"/>
        <end position="195"/>
    </location>
</feature>
<dbReference type="AlphaFoldDB" id="A0A1F7F1N0"/>
<dbReference type="GO" id="GO:0005829">
    <property type="term" value="C:cytosol"/>
    <property type="evidence" value="ECO:0007669"/>
    <property type="project" value="TreeGrafter"/>
</dbReference>
<evidence type="ECO:0000259" key="5">
    <source>
        <dbReference type="Pfam" id="PF13361"/>
    </source>
</evidence>
<keyword evidence="1" id="KW-0547">Nucleotide-binding</keyword>
<sequence>MDDFLAEVSRLSLILENTHQALKGIEKSTAVVQKLQSIADMDLKAFKNRFEDFQAYPRDDLKRFVSDIVRDSGYLQFLEQSSEEGVAERLENVGELITAVQEYCDRTPEATLEGFLEEVSLITDIDTLADNGGSHVTLMTLHSSKGLEFDRVFVTGVEEGLLPLIRDNDENDTEEERRLMYVGMTRARKKLCLIHAAFRSRYGSSSQAVPSSFLDEISSECLRKIDNTGGRFRELASASGGSAYGAGHKRHPGEVIPLFENFSQVESTYRKGQKIYHPIWGPGMILSVSGFNENMKAEIKFQNASIKKVMVKYARLEFVGDE</sequence>
<evidence type="ECO:0000256" key="3">
    <source>
        <dbReference type="ARBA" id="ARBA00022806"/>
    </source>
</evidence>
<dbReference type="GO" id="GO:0005524">
    <property type="term" value="F:ATP binding"/>
    <property type="evidence" value="ECO:0007669"/>
    <property type="project" value="UniProtKB-KW"/>
</dbReference>
<evidence type="ECO:0000313" key="6">
    <source>
        <dbReference type="EMBL" id="OGK00508.1"/>
    </source>
</evidence>
<protein>
    <recommendedName>
        <fullName evidence="5">UvrD-like helicase C-terminal domain-containing protein</fullName>
    </recommendedName>
</protein>
<dbReference type="PANTHER" id="PTHR11070">
    <property type="entry name" value="UVRD / RECB / PCRA DNA HELICASE FAMILY MEMBER"/>
    <property type="match status" value="1"/>
</dbReference>
<evidence type="ECO:0000256" key="4">
    <source>
        <dbReference type="ARBA" id="ARBA00022840"/>
    </source>
</evidence>
<dbReference type="InterPro" id="IPR000212">
    <property type="entry name" value="DNA_helicase_UvrD/REP"/>
</dbReference>
<dbReference type="CDD" id="cd18807">
    <property type="entry name" value="SF1_C_UvrD"/>
    <property type="match status" value="1"/>
</dbReference>
<evidence type="ECO:0000256" key="2">
    <source>
        <dbReference type="ARBA" id="ARBA00022801"/>
    </source>
</evidence>
<dbReference type="GO" id="GO:0016787">
    <property type="term" value="F:hydrolase activity"/>
    <property type="evidence" value="ECO:0007669"/>
    <property type="project" value="UniProtKB-KW"/>
</dbReference>
<dbReference type="Proteomes" id="UP000179243">
    <property type="component" value="Unassembled WGS sequence"/>
</dbReference>
<dbReference type="Gene3D" id="3.40.50.300">
    <property type="entry name" value="P-loop containing nucleotide triphosphate hydrolases"/>
    <property type="match status" value="1"/>
</dbReference>
<dbReference type="PANTHER" id="PTHR11070:SF2">
    <property type="entry name" value="ATP-DEPENDENT DNA HELICASE SRS2"/>
    <property type="match status" value="1"/>
</dbReference>
<dbReference type="InterPro" id="IPR027417">
    <property type="entry name" value="P-loop_NTPase"/>
</dbReference>
<dbReference type="Pfam" id="PF21196">
    <property type="entry name" value="PcrA_UvrD_tudor"/>
    <property type="match status" value="1"/>
</dbReference>
<keyword evidence="4" id="KW-0067">ATP-binding</keyword>
<accession>A0A1F7F1N0</accession>
<keyword evidence="3" id="KW-0347">Helicase</keyword>